<evidence type="ECO:0000313" key="4">
    <source>
        <dbReference type="EMBL" id="MBP0439933.1"/>
    </source>
</evidence>
<gene>
    <name evidence="4" type="ORF">J5Y06_14840</name>
</gene>
<comment type="caution">
    <text evidence="4">The sequence shown here is derived from an EMBL/GenBank/DDBJ whole genome shotgun (WGS) entry which is preliminary data.</text>
</comment>
<dbReference type="SUPFAM" id="SSF48008">
    <property type="entry name" value="GntR ligand-binding domain-like"/>
    <property type="match status" value="1"/>
</dbReference>
<keyword evidence="3" id="KW-0804">Transcription</keyword>
<dbReference type="Gene3D" id="1.20.120.530">
    <property type="entry name" value="GntR ligand-binding domain-like"/>
    <property type="match status" value="1"/>
</dbReference>
<dbReference type="EMBL" id="JAGIYY010000004">
    <property type="protein sequence ID" value="MBP0439933.1"/>
    <property type="molecule type" value="Genomic_DNA"/>
</dbReference>
<accession>A0A8J7R2Y5</accession>
<keyword evidence="5" id="KW-1185">Reference proteome</keyword>
<evidence type="ECO:0000256" key="2">
    <source>
        <dbReference type="ARBA" id="ARBA00023125"/>
    </source>
</evidence>
<keyword evidence="1" id="KW-0805">Transcription regulation</keyword>
<dbReference type="GO" id="GO:0003677">
    <property type="term" value="F:DNA binding"/>
    <property type="evidence" value="ECO:0007669"/>
    <property type="project" value="UniProtKB-KW"/>
</dbReference>
<evidence type="ECO:0000256" key="3">
    <source>
        <dbReference type="ARBA" id="ARBA00023163"/>
    </source>
</evidence>
<evidence type="ECO:0000313" key="5">
    <source>
        <dbReference type="Proteomes" id="UP000666240"/>
    </source>
</evidence>
<evidence type="ECO:0000256" key="1">
    <source>
        <dbReference type="ARBA" id="ARBA00023015"/>
    </source>
</evidence>
<sequence length="93" mass="10906">MLPQEAVKAWTASRLVPHYFGIVVGRRAQPHEESGQDDEFISELNWKLHRSLYRPSGRRATLDMPARIQHQLERYTRLMVSLAELNKPSDREH</sequence>
<dbReference type="AlphaFoldDB" id="A0A8J7R2Y5"/>
<organism evidence="4 5">
    <name type="scientific">Tianweitania sediminis</name>
    <dbReference type="NCBI Taxonomy" id="1502156"/>
    <lineage>
        <taxon>Bacteria</taxon>
        <taxon>Pseudomonadati</taxon>
        <taxon>Pseudomonadota</taxon>
        <taxon>Alphaproteobacteria</taxon>
        <taxon>Hyphomicrobiales</taxon>
        <taxon>Phyllobacteriaceae</taxon>
        <taxon>Tianweitania</taxon>
    </lineage>
</organism>
<reference evidence="4" key="1">
    <citation type="submission" date="2021-03" db="EMBL/GenBank/DDBJ databases">
        <title>Genome sequencing and assembly of Tianweitania sediminis.</title>
        <authorList>
            <person name="Chhetri G."/>
        </authorList>
    </citation>
    <scope>NUCLEOTIDE SEQUENCE</scope>
    <source>
        <strain evidence="4">Z8</strain>
    </source>
</reference>
<dbReference type="Proteomes" id="UP000666240">
    <property type="component" value="Unassembled WGS sequence"/>
</dbReference>
<proteinExistence type="predicted"/>
<keyword evidence="2" id="KW-0238">DNA-binding</keyword>
<protein>
    <submittedName>
        <fullName evidence="4">FCD domain-containing protein</fullName>
    </submittedName>
</protein>
<dbReference type="InterPro" id="IPR008920">
    <property type="entry name" value="TF_FadR/GntR_C"/>
</dbReference>
<name>A0A8J7R2Y5_9HYPH</name>